<evidence type="ECO:0000313" key="1">
    <source>
        <dbReference type="EMBL" id="ANG64482.1"/>
    </source>
</evidence>
<name>A0A1A9F313_9GAMM</name>
<sequence length="99" mass="11067">MALARYGFIVKGPDLEIIKHHGRIQTELFDMAVSGVQTVDEAILVAQELLTKHVQLIELCGGFSAEDADRIRAATNDMVPIGRVQYTPEERERLAREFG</sequence>
<keyword evidence="2" id="KW-1185">Reference proteome</keyword>
<dbReference type="AlphaFoldDB" id="A0A1A9F313"/>
<reference evidence="2" key="1">
    <citation type="submission" date="2016-05" db="EMBL/GenBank/DDBJ databases">
        <authorList>
            <person name="Baek K."/>
            <person name="Yang S.-J."/>
        </authorList>
    </citation>
    <scope>NUCLEOTIDE SEQUENCE [LARGE SCALE GENOMIC DNA]</scope>
    <source>
        <strain evidence="2">ST58-10</strain>
    </source>
</reference>
<protein>
    <submittedName>
        <fullName evidence="1">Uncharacterized protein</fullName>
    </submittedName>
</protein>
<organism evidence="1 2">
    <name type="scientific">Marinobacterium aestuarii</name>
    <dbReference type="NCBI Taxonomy" id="1821621"/>
    <lineage>
        <taxon>Bacteria</taxon>
        <taxon>Pseudomonadati</taxon>
        <taxon>Pseudomonadota</taxon>
        <taxon>Gammaproteobacteria</taxon>
        <taxon>Oceanospirillales</taxon>
        <taxon>Oceanospirillaceae</taxon>
        <taxon>Marinobacterium</taxon>
    </lineage>
</organism>
<dbReference type="Proteomes" id="UP000078070">
    <property type="component" value="Chromosome"/>
</dbReference>
<dbReference type="OrthoDB" id="8595161at2"/>
<dbReference type="STRING" id="1821621.A8C75_19740"/>
<evidence type="ECO:0000313" key="2">
    <source>
        <dbReference type="Proteomes" id="UP000078070"/>
    </source>
</evidence>
<proteinExistence type="predicted"/>
<dbReference type="EMBL" id="CP015839">
    <property type="protein sequence ID" value="ANG64482.1"/>
    <property type="molecule type" value="Genomic_DNA"/>
</dbReference>
<dbReference type="KEGG" id="mars:A8C75_19740"/>
<gene>
    <name evidence="1" type="ORF">A8C75_19740</name>
</gene>
<accession>A0A1A9F313</accession>
<reference evidence="1 2" key="2">
    <citation type="journal article" date="2018" name="Int. J. Syst. Evol. Microbiol.">
        <title>Marinobacterium aestuarii sp. nov., a benzene-degrading marine bacterium isolated from estuary sediment.</title>
        <authorList>
            <person name="Bae S.S."/>
            <person name="Jung J."/>
            <person name="Chung D."/>
            <person name="Baek K."/>
        </authorList>
    </citation>
    <scope>NUCLEOTIDE SEQUENCE [LARGE SCALE GENOMIC DNA]</scope>
    <source>
        <strain evidence="1 2">ST58-10</strain>
    </source>
</reference>
<dbReference type="RefSeq" id="WP_067386084.1">
    <property type="nucleotide sequence ID" value="NZ_CP015839.1"/>
</dbReference>
<dbReference type="InterPro" id="IPR045441">
    <property type="entry name" value="DUF6506"/>
</dbReference>
<dbReference type="Pfam" id="PF20116">
    <property type="entry name" value="DUF6506"/>
    <property type="match status" value="1"/>
</dbReference>